<name>A0AAW0CBB0_9AGAR</name>
<gene>
    <name evidence="2" type="ORF">R3P38DRAFT_2397863</name>
</gene>
<reference evidence="2 3" key="1">
    <citation type="journal article" date="2024" name="J Genomics">
        <title>Draft genome sequencing and assembly of Favolaschia claudopus CIRM-BRFM 2984 isolated from oak limbs.</title>
        <authorList>
            <person name="Navarro D."/>
            <person name="Drula E."/>
            <person name="Chaduli D."/>
            <person name="Cazenave R."/>
            <person name="Ahrendt S."/>
            <person name="Wang J."/>
            <person name="Lipzen A."/>
            <person name="Daum C."/>
            <person name="Barry K."/>
            <person name="Grigoriev I.V."/>
            <person name="Favel A."/>
            <person name="Rosso M.N."/>
            <person name="Martin F."/>
        </authorList>
    </citation>
    <scope>NUCLEOTIDE SEQUENCE [LARGE SCALE GENOMIC DNA]</scope>
    <source>
        <strain evidence="2 3">CIRM-BRFM 2984</strain>
    </source>
</reference>
<feature type="compositionally biased region" description="Low complexity" evidence="1">
    <location>
        <begin position="151"/>
        <end position="167"/>
    </location>
</feature>
<dbReference type="Proteomes" id="UP001362999">
    <property type="component" value="Unassembled WGS sequence"/>
</dbReference>
<dbReference type="AlphaFoldDB" id="A0AAW0CBB0"/>
<feature type="region of interest" description="Disordered" evidence="1">
    <location>
        <begin position="147"/>
        <end position="177"/>
    </location>
</feature>
<evidence type="ECO:0000313" key="3">
    <source>
        <dbReference type="Proteomes" id="UP001362999"/>
    </source>
</evidence>
<feature type="non-terminal residue" evidence="2">
    <location>
        <position position="177"/>
    </location>
</feature>
<organism evidence="2 3">
    <name type="scientific">Favolaschia claudopus</name>
    <dbReference type="NCBI Taxonomy" id="2862362"/>
    <lineage>
        <taxon>Eukaryota</taxon>
        <taxon>Fungi</taxon>
        <taxon>Dikarya</taxon>
        <taxon>Basidiomycota</taxon>
        <taxon>Agaricomycotina</taxon>
        <taxon>Agaricomycetes</taxon>
        <taxon>Agaricomycetidae</taxon>
        <taxon>Agaricales</taxon>
        <taxon>Marasmiineae</taxon>
        <taxon>Mycenaceae</taxon>
        <taxon>Favolaschia</taxon>
    </lineage>
</organism>
<accession>A0AAW0CBB0</accession>
<evidence type="ECO:0000313" key="2">
    <source>
        <dbReference type="EMBL" id="KAK7035065.1"/>
    </source>
</evidence>
<feature type="compositionally biased region" description="Basic residues" evidence="1">
    <location>
        <begin position="168"/>
        <end position="177"/>
    </location>
</feature>
<proteinExistence type="predicted"/>
<feature type="region of interest" description="Disordered" evidence="1">
    <location>
        <begin position="1"/>
        <end position="23"/>
    </location>
</feature>
<feature type="non-terminal residue" evidence="2">
    <location>
        <position position="1"/>
    </location>
</feature>
<evidence type="ECO:0000256" key="1">
    <source>
        <dbReference type="SAM" id="MobiDB-lite"/>
    </source>
</evidence>
<sequence>AHLARNRTQRTSSGKPYSHSHSHFTSNDKFDWTNTKNRTDVCYRSGLPGHFAQFCISIMLDDVRRRILRNREDNAQVALDARESDLETVAFAATGEHAFSAMLDLPSEINMDTLSPEVTEAFAAAYCQPHPPPALVASLAFREEQAALAHAQSSPSVSTNSSPASSPTKKKKQKKKK</sequence>
<keyword evidence="3" id="KW-1185">Reference proteome</keyword>
<dbReference type="EMBL" id="JAWWNJ010000020">
    <property type="protein sequence ID" value="KAK7035065.1"/>
    <property type="molecule type" value="Genomic_DNA"/>
</dbReference>
<protein>
    <submittedName>
        <fullName evidence="2">Uncharacterized protein</fullName>
    </submittedName>
</protein>
<comment type="caution">
    <text evidence="2">The sequence shown here is derived from an EMBL/GenBank/DDBJ whole genome shotgun (WGS) entry which is preliminary data.</text>
</comment>